<evidence type="ECO:0000313" key="1">
    <source>
        <dbReference type="EMBL" id="ABY99535.1"/>
    </source>
</evidence>
<dbReference type="Gene3D" id="3.30.2310.20">
    <property type="entry name" value="RelE-like"/>
    <property type="match status" value="1"/>
</dbReference>
<evidence type="ECO:0000313" key="2">
    <source>
        <dbReference type="Proteomes" id="UP000002157"/>
    </source>
</evidence>
<sequence length="108" mass="12375">MGSHLVRLPNGCGELPMNISFRRKGLRVFHEMGNTRGIQAPHARRLKRQLQFLDRAMAAQDLNVPGWQLHPLKGALSDFWSVSVSGNWRLTFRFVGSDVELVDYVDYH</sequence>
<name>B0KMT1_PSEPG</name>
<accession>B0KMT1</accession>
<proteinExistence type="predicted"/>
<dbReference type="Proteomes" id="UP000002157">
    <property type="component" value="Chromosome"/>
</dbReference>
<dbReference type="AlphaFoldDB" id="B0KMT1"/>
<dbReference type="PANTHER" id="PTHR40266">
    <property type="entry name" value="TOXIN HIGB-1"/>
    <property type="match status" value="1"/>
</dbReference>
<dbReference type="eggNOG" id="COG3549">
    <property type="taxonomic scope" value="Bacteria"/>
</dbReference>
<dbReference type="PANTHER" id="PTHR40266:SF2">
    <property type="entry name" value="TOXIN HIGB-1"/>
    <property type="match status" value="1"/>
</dbReference>
<reference evidence="1 2" key="1">
    <citation type="submission" date="2008-01" db="EMBL/GenBank/DDBJ databases">
        <title>Complete sequence of Pseudomonas putida GB-1.</title>
        <authorList>
            <consortium name="US DOE Joint Genome Institute"/>
            <person name="Copeland A."/>
            <person name="Lucas S."/>
            <person name="Lapidus A."/>
            <person name="Barry K."/>
            <person name="Glavina del Rio T."/>
            <person name="Dalin E."/>
            <person name="Tice H."/>
            <person name="Pitluck S."/>
            <person name="Bruce D."/>
            <person name="Goodwin L."/>
            <person name="Chertkov O."/>
            <person name="Brettin T."/>
            <person name="Detter J.C."/>
            <person name="Han C."/>
            <person name="Kuske C.R."/>
            <person name="Schmutz J."/>
            <person name="Larimer F."/>
            <person name="Land M."/>
            <person name="Hauser L."/>
            <person name="Kyrpides N."/>
            <person name="Kim E."/>
            <person name="McCarthy J.K."/>
            <person name="Richardson P."/>
        </authorList>
    </citation>
    <scope>NUCLEOTIDE SEQUENCE [LARGE SCALE GENOMIC DNA]</scope>
    <source>
        <strain evidence="1 2">GB-1</strain>
    </source>
</reference>
<dbReference type="KEGG" id="ppg:PputGB1_3644"/>
<gene>
    <name evidence="1" type="ordered locus">PputGB1_3644</name>
</gene>
<dbReference type="Pfam" id="PF05015">
    <property type="entry name" value="HigB-like_toxin"/>
    <property type="match status" value="1"/>
</dbReference>
<dbReference type="EMBL" id="CP000926">
    <property type="protein sequence ID" value="ABY99535.1"/>
    <property type="molecule type" value="Genomic_DNA"/>
</dbReference>
<dbReference type="InterPro" id="IPR007711">
    <property type="entry name" value="HigB-1"/>
</dbReference>
<protein>
    <submittedName>
        <fullName evidence="1">Plasmid maintenance system killer</fullName>
    </submittedName>
</protein>
<organism evidence="1 2">
    <name type="scientific">Pseudomonas putida (strain GB-1)</name>
    <dbReference type="NCBI Taxonomy" id="76869"/>
    <lineage>
        <taxon>Bacteria</taxon>
        <taxon>Pseudomonadati</taxon>
        <taxon>Pseudomonadota</taxon>
        <taxon>Gammaproteobacteria</taxon>
        <taxon>Pseudomonadales</taxon>
        <taxon>Pseudomonadaceae</taxon>
        <taxon>Pseudomonas</taxon>
    </lineage>
</organism>
<dbReference type="InterPro" id="IPR035093">
    <property type="entry name" value="RelE/ParE_toxin_dom_sf"/>
</dbReference>
<dbReference type="HOGENOM" id="CLU_155111_0_0_6"/>
<dbReference type="SUPFAM" id="SSF143011">
    <property type="entry name" value="RelE-like"/>
    <property type="match status" value="1"/>
</dbReference>